<dbReference type="EMBL" id="CAKKMG010000012">
    <property type="protein sequence ID" value="CAH0178106.1"/>
    <property type="molecule type" value="Genomic_DNA"/>
</dbReference>
<dbReference type="Proteomes" id="UP000789326">
    <property type="component" value="Unassembled WGS sequence"/>
</dbReference>
<protein>
    <submittedName>
        <fullName evidence="1">Uncharacterized protein</fullName>
    </submittedName>
</protein>
<organism evidence="1 2">
    <name type="scientific">Peribacillus simplex</name>
    <dbReference type="NCBI Taxonomy" id="1478"/>
    <lineage>
        <taxon>Bacteria</taxon>
        <taxon>Bacillati</taxon>
        <taxon>Bacillota</taxon>
        <taxon>Bacilli</taxon>
        <taxon>Bacillales</taxon>
        <taxon>Bacillaceae</taxon>
        <taxon>Peribacillus</taxon>
    </lineage>
</organism>
<evidence type="ECO:0000313" key="1">
    <source>
        <dbReference type="EMBL" id="CAH0178106.1"/>
    </source>
</evidence>
<sequence length="92" mass="10919">MDCKKKQLIDQIKIVINNLENDYYNEITSGVLQLIYKRYKKALDVMENNEDIREVNIIGGVRAYMDSYNDYQNPLLEELHKAEKLHKELLNT</sequence>
<comment type="caution">
    <text evidence="1">The sequence shown here is derived from an EMBL/GenBank/DDBJ whole genome shotgun (WGS) entry which is preliminary data.</text>
</comment>
<name>A0A9W4KWE4_9BACI</name>
<reference evidence="1" key="1">
    <citation type="submission" date="2021-11" db="EMBL/GenBank/DDBJ databases">
        <authorList>
            <person name="Bulgarelli D."/>
        </authorList>
    </citation>
    <scope>NUCLEOTIDE SEQUENCE</scope>
    <source>
        <strain evidence="1">Bi133</strain>
    </source>
</reference>
<dbReference type="RefSeq" id="WP_230301276.1">
    <property type="nucleotide sequence ID" value="NZ_CAKKMG010000012.1"/>
</dbReference>
<evidence type="ECO:0000313" key="2">
    <source>
        <dbReference type="Proteomes" id="UP000789326"/>
    </source>
</evidence>
<accession>A0A9W4KWE4</accession>
<dbReference type="AlphaFoldDB" id="A0A9W4KWE4"/>
<proteinExistence type="predicted"/>
<gene>
    <name evidence="1" type="ORF">SRABI133_01354</name>
</gene>